<feature type="compositionally biased region" description="Basic and acidic residues" evidence="5">
    <location>
        <begin position="611"/>
        <end position="629"/>
    </location>
</feature>
<evidence type="ECO:0000256" key="2">
    <source>
        <dbReference type="ARBA" id="ARBA00022692"/>
    </source>
</evidence>
<comment type="subcellular location">
    <subcellularLocation>
        <location evidence="1">Membrane</location>
        <topology evidence="1">Multi-pass membrane protein</topology>
    </subcellularLocation>
</comment>
<dbReference type="OrthoDB" id="1735926at2759"/>
<comment type="caution">
    <text evidence="8">The sequence shown here is derived from an EMBL/GenBank/DDBJ whole genome shotgun (WGS) entry which is preliminary data.</text>
</comment>
<keyword evidence="2 6" id="KW-0812">Transmembrane</keyword>
<feature type="transmembrane region" description="Helical" evidence="6">
    <location>
        <begin position="59"/>
        <end position="83"/>
    </location>
</feature>
<dbReference type="Gene3D" id="1.10.287.570">
    <property type="entry name" value="Helical hairpin bin"/>
    <property type="match status" value="1"/>
</dbReference>
<evidence type="ECO:0000256" key="4">
    <source>
        <dbReference type="ARBA" id="ARBA00023136"/>
    </source>
</evidence>
<evidence type="ECO:0000259" key="7">
    <source>
        <dbReference type="Pfam" id="PF00955"/>
    </source>
</evidence>
<feature type="transmembrane region" description="Helical" evidence="6">
    <location>
        <begin position="345"/>
        <end position="367"/>
    </location>
</feature>
<keyword evidence="3 6" id="KW-1133">Transmembrane helix</keyword>
<feature type="transmembrane region" description="Helical" evidence="6">
    <location>
        <begin position="216"/>
        <end position="235"/>
    </location>
</feature>
<evidence type="ECO:0000313" key="9">
    <source>
        <dbReference type="Proteomes" id="UP000194280"/>
    </source>
</evidence>
<feature type="transmembrane region" description="Helical" evidence="6">
    <location>
        <begin position="423"/>
        <end position="444"/>
    </location>
</feature>
<proteinExistence type="predicted"/>
<feature type="transmembrane region" description="Helical" evidence="6">
    <location>
        <begin position="305"/>
        <end position="324"/>
    </location>
</feature>
<feature type="region of interest" description="Disordered" evidence="5">
    <location>
        <begin position="576"/>
        <end position="642"/>
    </location>
</feature>
<dbReference type="GO" id="GO:0050801">
    <property type="term" value="P:monoatomic ion homeostasis"/>
    <property type="evidence" value="ECO:0007669"/>
    <property type="project" value="TreeGrafter"/>
</dbReference>
<organism evidence="8 9">
    <name type="scientific">Hortaea werneckii EXF-2000</name>
    <dbReference type="NCBI Taxonomy" id="1157616"/>
    <lineage>
        <taxon>Eukaryota</taxon>
        <taxon>Fungi</taxon>
        <taxon>Dikarya</taxon>
        <taxon>Ascomycota</taxon>
        <taxon>Pezizomycotina</taxon>
        <taxon>Dothideomycetes</taxon>
        <taxon>Dothideomycetidae</taxon>
        <taxon>Mycosphaerellales</taxon>
        <taxon>Teratosphaeriaceae</taxon>
        <taxon>Hortaea</taxon>
    </lineage>
</organism>
<evidence type="ECO:0000256" key="6">
    <source>
        <dbReference type="SAM" id="Phobius"/>
    </source>
</evidence>
<dbReference type="FunCoup" id="A0A1Z5T7D9">
    <property type="interactions" value="706"/>
</dbReference>
<evidence type="ECO:0000256" key="5">
    <source>
        <dbReference type="SAM" id="MobiDB-lite"/>
    </source>
</evidence>
<feature type="transmembrane region" description="Helical" evidence="6">
    <location>
        <begin position="497"/>
        <end position="530"/>
    </location>
</feature>
<feature type="transmembrane region" description="Helical" evidence="6">
    <location>
        <begin position="451"/>
        <end position="477"/>
    </location>
</feature>
<dbReference type="GO" id="GO:0005452">
    <property type="term" value="F:solute:inorganic anion antiporter activity"/>
    <property type="evidence" value="ECO:0007669"/>
    <property type="project" value="InterPro"/>
</dbReference>
<dbReference type="STRING" id="1157616.A0A1Z5T7D9"/>
<protein>
    <recommendedName>
        <fullName evidence="7">Bicarbonate transporter-like transmembrane domain-containing protein</fullName>
    </recommendedName>
</protein>
<dbReference type="AlphaFoldDB" id="A0A1Z5T7D9"/>
<feature type="transmembrane region" description="Helical" evidence="6">
    <location>
        <begin position="184"/>
        <end position="204"/>
    </location>
</feature>
<dbReference type="EMBL" id="MUNK01000104">
    <property type="protein sequence ID" value="OTA31898.1"/>
    <property type="molecule type" value="Genomic_DNA"/>
</dbReference>
<feature type="domain" description="Bicarbonate transporter-like transmembrane" evidence="7">
    <location>
        <begin position="220"/>
        <end position="552"/>
    </location>
</feature>
<dbReference type="GO" id="GO:0046713">
    <property type="term" value="P:borate transport"/>
    <property type="evidence" value="ECO:0007669"/>
    <property type="project" value="TreeGrafter"/>
</dbReference>
<dbReference type="InterPro" id="IPR011531">
    <property type="entry name" value="HCO3_transpt-like_TM_dom"/>
</dbReference>
<feature type="transmembrane region" description="Helical" evidence="6">
    <location>
        <begin position="104"/>
        <end position="129"/>
    </location>
</feature>
<dbReference type="Pfam" id="PF00955">
    <property type="entry name" value="HCO3_cotransp"/>
    <property type="match status" value="2"/>
</dbReference>
<dbReference type="Proteomes" id="UP000194280">
    <property type="component" value="Unassembled WGS sequence"/>
</dbReference>
<reference evidence="8 9" key="1">
    <citation type="submission" date="2017-01" db="EMBL/GenBank/DDBJ databases">
        <title>The recent genome duplication of the halophilic yeast Hortaea werneckii: insights from long-read sequencing.</title>
        <authorList>
            <person name="Sinha S."/>
            <person name="Flibotte S."/>
            <person name="Neira M."/>
            <person name="Lenassi M."/>
            <person name="Gostincar C."/>
            <person name="Stajich J.E."/>
            <person name="Nislow C.E."/>
        </authorList>
    </citation>
    <scope>NUCLEOTIDE SEQUENCE [LARGE SCALE GENOMIC DNA]</scope>
    <source>
        <strain evidence="8 9">EXF-2000</strain>
    </source>
</reference>
<keyword evidence="9" id="KW-1185">Reference proteome</keyword>
<dbReference type="InParanoid" id="A0A1Z5T7D9"/>
<dbReference type="PANTHER" id="PTHR11453">
    <property type="entry name" value="ANION EXCHANGE PROTEIN"/>
    <property type="match status" value="1"/>
</dbReference>
<accession>A0A1Z5T7D9</accession>
<dbReference type="GO" id="GO:0005886">
    <property type="term" value="C:plasma membrane"/>
    <property type="evidence" value="ECO:0007669"/>
    <property type="project" value="TreeGrafter"/>
</dbReference>
<dbReference type="VEuPathDB" id="FungiDB:BTJ68_09222"/>
<evidence type="ECO:0000256" key="3">
    <source>
        <dbReference type="ARBA" id="ARBA00022989"/>
    </source>
</evidence>
<feature type="transmembrane region" description="Helical" evidence="6">
    <location>
        <begin position="149"/>
        <end position="172"/>
    </location>
</feature>
<dbReference type="InterPro" id="IPR003020">
    <property type="entry name" value="HCO3_transpt_euk"/>
</dbReference>
<sequence length="642" mass="71973">MATGTPAARVATTDYANDPYTWEGAKGWRAWRFLMPSRGIYHDVRRRLPYYRSDIVDGFNYRTVAGAVRIFFVNLLPALAFLLDMERGTGGFFGVNEALFSSALAAIVFSTFAVQPLTVVGITGLISLFNYTIYDIAEAQGIVDLYPQFLAWCAIWAAITHWATAIFNWCDYMRYITDFSSQSFGMYVGIIYMIKGVQELVAAFDQGIGDTGDRRSGGYLAVVIALVYWFTVYQLENIGDTVFVRGWFRKLLSDYAYPIATIWWTGFSHLPGRLGDTPQLRLPIHRAFYPTVDRSWLIPFWELPVKWIFVALPIGILITLLFYYDHNVSSLLAQSKDFPLSKPAGFHWDFFLLGCTCFIGGIIGIPLPNGLVPQAPVHTDGCTEYRDVQRITNERKEKEDESGLGSLHHTKVVEAVEVKEQRISHWLMALALIGCMTGPLLQVLHTIPRSLFAGVFFVVGWSSITDVGLLQNTLFAFKERQFVDPGEPMTRLSSWRILFYVTFQWAGVAASVAISQTIGAIGFPVIIISLIPLRWIILPQIFTEEELLIMDAPTASAKVVLASMGGQPTLPEVALAEKKSRHSKKEAEQGESSTSSRDQTSASHRGYSRSGYRDGLEHDIEAAREDLRAQRGIQPTEWTGHD</sequence>
<dbReference type="GO" id="GO:0006820">
    <property type="term" value="P:monoatomic anion transport"/>
    <property type="evidence" value="ECO:0007669"/>
    <property type="project" value="InterPro"/>
</dbReference>
<keyword evidence="4 6" id="KW-0472">Membrane</keyword>
<gene>
    <name evidence="8" type="ORF">BTJ68_09222</name>
</gene>
<dbReference type="PANTHER" id="PTHR11453:SF38">
    <property type="entry name" value="ANION TRANSPORTER (EUROFUNG)"/>
    <property type="match status" value="1"/>
</dbReference>
<evidence type="ECO:0000256" key="1">
    <source>
        <dbReference type="ARBA" id="ARBA00004141"/>
    </source>
</evidence>
<name>A0A1Z5T7D9_HORWE</name>
<feature type="domain" description="Bicarbonate transporter-like transmembrane" evidence="7">
    <location>
        <begin position="38"/>
        <end position="206"/>
    </location>
</feature>
<evidence type="ECO:0000313" key="8">
    <source>
        <dbReference type="EMBL" id="OTA31898.1"/>
    </source>
</evidence>
<feature type="compositionally biased region" description="Low complexity" evidence="5">
    <location>
        <begin position="592"/>
        <end position="603"/>
    </location>
</feature>